<keyword evidence="3" id="KW-1185">Reference proteome</keyword>
<dbReference type="SUPFAM" id="SSF54001">
    <property type="entry name" value="Cysteine proteinases"/>
    <property type="match status" value="1"/>
</dbReference>
<dbReference type="PANTHER" id="PTHR33018">
    <property type="entry name" value="OS10G0338966 PROTEIN-RELATED"/>
    <property type="match status" value="1"/>
</dbReference>
<dbReference type="InterPro" id="IPR038765">
    <property type="entry name" value="Papain-like_cys_pep_sf"/>
</dbReference>
<dbReference type="EMBL" id="QZWG01000004">
    <property type="protein sequence ID" value="RZC17108.1"/>
    <property type="molecule type" value="Genomic_DNA"/>
</dbReference>
<accession>A0A445L1Q7</accession>
<organism evidence="2 3">
    <name type="scientific">Glycine soja</name>
    <name type="common">Wild soybean</name>
    <dbReference type="NCBI Taxonomy" id="3848"/>
    <lineage>
        <taxon>Eukaryota</taxon>
        <taxon>Viridiplantae</taxon>
        <taxon>Streptophyta</taxon>
        <taxon>Embryophyta</taxon>
        <taxon>Tracheophyta</taxon>
        <taxon>Spermatophyta</taxon>
        <taxon>Magnoliopsida</taxon>
        <taxon>eudicotyledons</taxon>
        <taxon>Gunneridae</taxon>
        <taxon>Pentapetalae</taxon>
        <taxon>rosids</taxon>
        <taxon>fabids</taxon>
        <taxon>Fabales</taxon>
        <taxon>Fabaceae</taxon>
        <taxon>Papilionoideae</taxon>
        <taxon>50 kb inversion clade</taxon>
        <taxon>NPAAA clade</taxon>
        <taxon>indigoferoid/millettioid clade</taxon>
        <taxon>Phaseoleae</taxon>
        <taxon>Glycine</taxon>
        <taxon>Glycine subgen. Soja</taxon>
    </lineage>
</organism>
<dbReference type="PANTHER" id="PTHR33018:SF34">
    <property type="entry name" value="OS02G0472350 PROTEIN"/>
    <property type="match status" value="1"/>
</dbReference>
<dbReference type="Proteomes" id="UP000289340">
    <property type="component" value="Chromosome 4"/>
</dbReference>
<dbReference type="InterPro" id="IPR011989">
    <property type="entry name" value="ARM-like"/>
</dbReference>
<gene>
    <name evidence="2" type="ORF">D0Y65_010100</name>
</gene>
<dbReference type="AlphaFoldDB" id="A0A445L1Q7"/>
<dbReference type="Pfam" id="PF26133">
    <property type="entry name" value="DUF8039"/>
    <property type="match status" value="1"/>
</dbReference>
<dbReference type="InterPro" id="IPR058352">
    <property type="entry name" value="DUF8039"/>
</dbReference>
<feature type="domain" description="DUF8039" evidence="1">
    <location>
        <begin position="285"/>
        <end position="358"/>
    </location>
</feature>
<proteinExistence type="predicted"/>
<sequence>MIVERYVVEECIEFCSQYIEDGKPVGLPQTRHDRRPTGQCNTGVRRDEFGFTLVDLHRWLIWTNLSLWPNKQDRVMRTPPPKSSLTTKSMVDIYDRRNFSTRWRHVKWKLARTKAYGQMISKATKEISDKIDSLEEQMSQGSFVPHGRDDILNMAIGRPDHGGRVRAAGSRVTITQYYGRTSRGCNIYSVSINQQQMAEIIATIKEQVKNDIEEEKKQSLEVWKKELKDAFIIEMSQKGSKVSTPNDADINVLGACVSTKESKAETGVNRTTEEHVGHVTLTMGLHVQRQHSTQLVALGNIFHGATIHCVAYANDVVRVSVEKVIDGEAEVPFSTDEIKYVKQALHTFIAWPTPLVKLVSNEDASIRQHEVPEVAEGVNDVAINDPLHELIKSLVDIYDKPVQFVWDVNKFGIPHVDSFLFLTYVDVNEITTCDKCLNIAILQLWTMYMDEFSDSLGHRSLYGFLEPQSIHNAKDRRGQCEEYIEKWLKESQRQVYLGAYLNQAHWQLIVLCPKNNVVVWFCSLRKRPDVHIKTAINKCFESCGVEQEATIEDNDIDGCRDHCDVVVNTLQLMLNTLQFNMSAPETICFYEKVPKGSSSRQKVMIKNLEQVVAMVLTSLPDQHPRMLRAKSMECITLVGMATGKEKFRADANQVGVSGFLFSFSVPKLYSSYTAQINQRGMSPPNFWKLHMLQTKGALFPEAGLHNRVGHAGDTKEKALDVEKKEMTQETVGVVGKASEISNSNMSKNGPVIRSECSLTSLESGMTTSALVLLSSQTLRGLQFEDLLGAPAELIRRGKHGSLQGYAR</sequence>
<reference evidence="2 3" key="1">
    <citation type="submission" date="2018-09" db="EMBL/GenBank/DDBJ databases">
        <title>A high-quality reference genome of wild soybean provides a powerful tool to mine soybean genomes.</title>
        <authorList>
            <person name="Xie M."/>
            <person name="Chung C.Y.L."/>
            <person name="Li M.-W."/>
            <person name="Wong F.-L."/>
            <person name="Chan T.-F."/>
            <person name="Lam H.-M."/>
        </authorList>
    </citation>
    <scope>NUCLEOTIDE SEQUENCE [LARGE SCALE GENOMIC DNA]</scope>
    <source>
        <strain evidence="3">cv. W05</strain>
        <tissue evidence="2">Hypocotyl of etiolated seedlings</tissue>
    </source>
</reference>
<dbReference type="Gene3D" id="1.25.10.10">
    <property type="entry name" value="Leucine-rich Repeat Variant"/>
    <property type="match status" value="1"/>
</dbReference>
<comment type="caution">
    <text evidence="2">The sequence shown here is derived from an EMBL/GenBank/DDBJ whole genome shotgun (WGS) entry which is preliminary data.</text>
</comment>
<evidence type="ECO:0000313" key="2">
    <source>
        <dbReference type="EMBL" id="RZC17108.1"/>
    </source>
</evidence>
<evidence type="ECO:0000313" key="3">
    <source>
        <dbReference type="Proteomes" id="UP000289340"/>
    </source>
</evidence>
<name>A0A445L1Q7_GLYSO</name>
<protein>
    <recommendedName>
        <fullName evidence="1">DUF8039 domain-containing protein</fullName>
    </recommendedName>
</protein>
<evidence type="ECO:0000259" key="1">
    <source>
        <dbReference type="Pfam" id="PF26133"/>
    </source>
</evidence>